<organism evidence="1 2">
    <name type="scientific">Yersinia entomophaga</name>
    <dbReference type="NCBI Taxonomy" id="935293"/>
    <lineage>
        <taxon>Bacteria</taxon>
        <taxon>Pseudomonadati</taxon>
        <taxon>Pseudomonadota</taxon>
        <taxon>Gammaproteobacteria</taxon>
        <taxon>Enterobacterales</taxon>
        <taxon>Yersiniaceae</taxon>
        <taxon>Yersinia</taxon>
    </lineage>
</organism>
<proteinExistence type="predicted"/>
<reference evidence="2" key="1">
    <citation type="journal article" date="2016" name="Toxins">
        <title>The Draft Genome Sequence of the Yersinia entomophaga Entomopathogenic Type Strain MH96T.</title>
        <authorList>
            <person name="Hurst M.R."/>
            <person name="Beattie A."/>
            <person name="Altermann E."/>
            <person name="Moraga R.M."/>
            <person name="Harper L.A."/>
            <person name="Calder J."/>
            <person name="Laugraud A."/>
        </authorList>
    </citation>
    <scope>NUCLEOTIDE SEQUENCE [LARGE SCALE GENOMIC DNA]</scope>
    <source>
        <strain evidence="2">MH96</strain>
    </source>
</reference>
<gene>
    <name evidence="1" type="ORF">PL78_18355</name>
</gene>
<evidence type="ECO:0000313" key="2">
    <source>
        <dbReference type="Proteomes" id="UP000266744"/>
    </source>
</evidence>
<dbReference type="EMBL" id="CP010029">
    <property type="protein sequence ID" value="ANI31771.1"/>
    <property type="molecule type" value="Genomic_DNA"/>
</dbReference>
<evidence type="ECO:0000313" key="1">
    <source>
        <dbReference type="EMBL" id="ANI31771.1"/>
    </source>
</evidence>
<sequence>MAANMIIHNIPQERVTPCGIRRARHIVEIFVSKAFFMIKASAMPQQNLYTRKISALYFEE</sequence>
<name>A0ABN4Q0Q4_YERET</name>
<protein>
    <submittedName>
        <fullName evidence="1">Uncharacterized protein</fullName>
    </submittedName>
</protein>
<keyword evidence="2" id="KW-1185">Reference proteome</keyword>
<accession>A0ABN4Q0Q4</accession>
<dbReference type="Proteomes" id="UP000266744">
    <property type="component" value="Chromosome"/>
</dbReference>